<feature type="region of interest" description="Disordered" evidence="2">
    <location>
        <begin position="1"/>
        <end position="39"/>
    </location>
</feature>
<name>A0A7R6PBC0_9GAMM</name>
<evidence type="ECO:0000313" key="5">
    <source>
        <dbReference type="Proteomes" id="UP000595332"/>
    </source>
</evidence>
<evidence type="ECO:0000256" key="2">
    <source>
        <dbReference type="SAM" id="MobiDB-lite"/>
    </source>
</evidence>
<gene>
    <name evidence="4" type="ORF">NEJAP_2721</name>
</gene>
<keyword evidence="5" id="KW-1185">Reference proteome</keyword>
<protein>
    <submittedName>
        <fullName evidence="4">Uncharacterized protein</fullName>
    </submittedName>
</protein>
<feature type="transmembrane region" description="Helical" evidence="3">
    <location>
        <begin position="47"/>
        <end position="68"/>
    </location>
</feature>
<feature type="coiled-coil region" evidence="1">
    <location>
        <begin position="237"/>
        <end position="264"/>
    </location>
</feature>
<evidence type="ECO:0000313" key="4">
    <source>
        <dbReference type="EMBL" id="BBB30664.1"/>
    </source>
</evidence>
<dbReference type="AlphaFoldDB" id="A0A7R6PBC0"/>
<evidence type="ECO:0000256" key="1">
    <source>
        <dbReference type="SAM" id="Coils"/>
    </source>
</evidence>
<keyword evidence="3" id="KW-0812">Transmembrane</keyword>
<reference evidence="4 5" key="1">
    <citation type="journal article" date="2008" name="Int. J. Syst. Evol. Microbiol.">
        <title>Neptunomonas japonica sp. nov., an Osedax japonicus symbiont-like bacterium isolated from sediment adjacent to sperm whale carcasses off Kagoshima, Japan.</title>
        <authorList>
            <person name="Miyazaki M."/>
            <person name="Nogi Y."/>
            <person name="Fujiwara Y."/>
            <person name="Kawato M."/>
            <person name="Kubokawa K."/>
            <person name="Horikoshi K."/>
        </authorList>
    </citation>
    <scope>NUCLEOTIDE SEQUENCE [LARGE SCALE GENOMIC DNA]</scope>
    <source>
        <strain evidence="4 5">JAMM 1380</strain>
    </source>
</reference>
<dbReference type="KEGG" id="njp:NEJAP_2721"/>
<proteinExistence type="predicted"/>
<dbReference type="EMBL" id="AP014546">
    <property type="protein sequence ID" value="BBB30664.1"/>
    <property type="molecule type" value="Genomic_DNA"/>
</dbReference>
<sequence length="339" mass="36906">MSHDNNDLQVPNLGPADRSPAPLNADQSGKKMHSEHSVAAGNNNGGWTTTLILVLLTAACSGLGYVGFGMQQTLVQQQQSLNSASERINELEKLLNVANDSAVQTGATLEQRLVAVNQDAIAKYTHYDTEIAKLWDVANKRNKASLDALTADLKSLSTRVDKTEQSGNELVKLQTEQAKQVTGFAKEIAQVSLLTTKVTAVDKQLNELVKVDGQRSKTQELVAKEQTKLKASTAQTLAASKKNLASLKQNLATLQTHIAIVEETLGDEQSRQLSSLKKLTSRLSTLEKRPRSSAGNVASRVRVNEQAISAIDGTRRQMNRDMMSLQRKVNALSVRINKL</sequence>
<dbReference type="RefSeq" id="WP_201347828.1">
    <property type="nucleotide sequence ID" value="NZ_AP014546.1"/>
</dbReference>
<keyword evidence="1" id="KW-0175">Coiled coil</keyword>
<organism evidence="4 5">
    <name type="scientific">Neptunomonas japonica JAMM 1380</name>
    <dbReference type="NCBI Taxonomy" id="1441457"/>
    <lineage>
        <taxon>Bacteria</taxon>
        <taxon>Pseudomonadati</taxon>
        <taxon>Pseudomonadota</taxon>
        <taxon>Gammaproteobacteria</taxon>
        <taxon>Oceanospirillales</taxon>
        <taxon>Oceanospirillaceae</taxon>
        <taxon>Neptunomonas</taxon>
    </lineage>
</organism>
<feature type="coiled-coil region" evidence="1">
    <location>
        <begin position="74"/>
        <end position="101"/>
    </location>
</feature>
<keyword evidence="3" id="KW-1133">Transmembrane helix</keyword>
<evidence type="ECO:0000256" key="3">
    <source>
        <dbReference type="SAM" id="Phobius"/>
    </source>
</evidence>
<accession>A0A7R6PBC0</accession>
<keyword evidence="3" id="KW-0472">Membrane</keyword>
<dbReference type="Proteomes" id="UP000595332">
    <property type="component" value="Chromosome"/>
</dbReference>